<protein>
    <submittedName>
        <fullName evidence="1">Uncharacterized protein</fullName>
    </submittedName>
</protein>
<evidence type="ECO:0000313" key="1">
    <source>
        <dbReference type="EMBL" id="DAF60718.1"/>
    </source>
</evidence>
<name>A0A8S5TBU4_9CAUD</name>
<reference evidence="1" key="1">
    <citation type="journal article" date="2021" name="Proc. Natl. Acad. Sci. U.S.A.">
        <title>A Catalog of Tens of Thousands of Viruses from Human Metagenomes Reveals Hidden Associations with Chronic Diseases.</title>
        <authorList>
            <person name="Tisza M.J."/>
            <person name="Buck C.B."/>
        </authorList>
    </citation>
    <scope>NUCLEOTIDE SEQUENCE</scope>
    <source>
        <strain evidence="1">Ct89I2</strain>
    </source>
</reference>
<sequence length="56" mass="6326">MDKAMCRIPVTAQFVVENGVVTMTEAEYWEIPADDIAKFLIEKFGRESIFGKEAEA</sequence>
<proteinExistence type="predicted"/>
<organism evidence="1">
    <name type="scientific">Myoviridae sp. ct89I2</name>
    <dbReference type="NCBI Taxonomy" id="2827662"/>
    <lineage>
        <taxon>Viruses</taxon>
        <taxon>Duplodnaviria</taxon>
        <taxon>Heunggongvirae</taxon>
        <taxon>Uroviricota</taxon>
        <taxon>Caudoviricetes</taxon>
    </lineage>
</organism>
<accession>A0A8S5TBU4</accession>
<dbReference type="EMBL" id="BK032795">
    <property type="protein sequence ID" value="DAF60718.1"/>
    <property type="molecule type" value="Genomic_DNA"/>
</dbReference>